<evidence type="ECO:0000256" key="8">
    <source>
        <dbReference type="PIRSR" id="PIRSR000350-3"/>
    </source>
</evidence>
<keyword evidence="5 8" id="KW-0520">NAD</keyword>
<sequence>MISRNLNKLQINSPIVSSGLRYYNSNEQRDILIIGGGPAGYVAGIKASQLGMKVTVVEKRGKLGGTCVHDGCIPSKVLLHSSHLFDEAKSKFGKFGITGADQLQANVVDMVKNKNETVSDLADDIEVLFEKNRVDYVSGQATIISPTKVKIISNDNGEETIINTKHIIIATGSEITSVPGIEIDEKQIISSDSALNLQSIPKRLVIIGGGLIGLEVGSIWSRLGSQTTIIERTRIGGGSDNEMATHLRGLLESQNNMTFHVQTQATRVSKNEDGSVTVHVESIGEKGLNGSIEADIVLVAVGRRAFTRGLGLEKLGIVMDERGSIKVDANFCTNVESIFAIGDVIRGPMIAHRAQEEGIAVVEHLHSGATHKYGSIPLVIYTHPELAIVGLSEEHAKMMSISYKVGTFPLHANSLARATHQSNGLVKILADATSDKIIGVHIISDHASELIGQGVLAIQNGITTKDISRDTEI</sequence>
<evidence type="ECO:0000256" key="9">
    <source>
        <dbReference type="PIRSR" id="PIRSR000350-4"/>
    </source>
</evidence>
<dbReference type="STRING" id="1054147.F4PKM9"/>
<name>F4PKM9_CACFS</name>
<dbReference type="PROSITE" id="PS00076">
    <property type="entry name" value="PYRIDINE_REDOX_1"/>
    <property type="match status" value="1"/>
</dbReference>
<dbReference type="Gene3D" id="3.50.50.60">
    <property type="entry name" value="FAD/NAD(P)-binding domain"/>
    <property type="match status" value="2"/>
</dbReference>
<evidence type="ECO:0000256" key="3">
    <source>
        <dbReference type="ARBA" id="ARBA00022827"/>
    </source>
</evidence>
<dbReference type="GO" id="GO:0004148">
    <property type="term" value="F:dihydrolipoyl dehydrogenase (NADH) activity"/>
    <property type="evidence" value="ECO:0007669"/>
    <property type="project" value="UniProtKB-EC"/>
</dbReference>
<dbReference type="InterPro" id="IPR001100">
    <property type="entry name" value="Pyr_nuc-diS_OxRdtase"/>
</dbReference>
<evidence type="ECO:0000256" key="2">
    <source>
        <dbReference type="ARBA" id="ARBA00022630"/>
    </source>
</evidence>
<feature type="binding site" evidence="8">
    <location>
        <begin position="171"/>
        <end position="173"/>
    </location>
    <ligand>
        <name>FAD</name>
        <dbReference type="ChEBI" id="CHEBI:57692"/>
    </ligand>
</feature>
<dbReference type="OrthoDB" id="361797at2759"/>
<dbReference type="GO" id="GO:0050660">
    <property type="term" value="F:flavin adenine dinucleotide binding"/>
    <property type="evidence" value="ECO:0007669"/>
    <property type="project" value="InterPro"/>
</dbReference>
<feature type="binding site" evidence="8">
    <location>
        <position position="231"/>
    </location>
    <ligand>
        <name>NAD(+)</name>
        <dbReference type="ChEBI" id="CHEBI:57540"/>
    </ligand>
</feature>
<dbReference type="GO" id="GO:0045252">
    <property type="term" value="C:oxoglutarate dehydrogenase complex"/>
    <property type="evidence" value="ECO:0007669"/>
    <property type="project" value="TreeGrafter"/>
</dbReference>
<dbReference type="FunFam" id="3.30.390.30:FF:000001">
    <property type="entry name" value="Dihydrolipoyl dehydrogenase"/>
    <property type="match status" value="1"/>
</dbReference>
<dbReference type="AlphaFoldDB" id="F4PKM9"/>
<dbReference type="EMBL" id="GL883007">
    <property type="protein sequence ID" value="EGG24153.1"/>
    <property type="molecule type" value="Genomic_DNA"/>
</dbReference>
<dbReference type="InterPro" id="IPR023753">
    <property type="entry name" value="FAD/NAD-binding_dom"/>
</dbReference>
<feature type="domain" description="FAD/NAD(P)-binding" evidence="12">
    <location>
        <begin position="30"/>
        <end position="358"/>
    </location>
</feature>
<feature type="disulfide bond" description="Redox-active" evidence="9">
    <location>
        <begin position="67"/>
        <end position="72"/>
    </location>
</feature>
<gene>
    <name evidence="13" type="ORF">DFA_06299</name>
</gene>
<comment type="catalytic activity">
    <reaction evidence="10">
        <text>N(6)-[(R)-dihydrolipoyl]-L-lysyl-[protein] + NAD(+) = N(6)-[(R)-lipoyl]-L-lysyl-[protein] + NADH + H(+)</text>
        <dbReference type="Rhea" id="RHEA:15045"/>
        <dbReference type="Rhea" id="RHEA-COMP:10474"/>
        <dbReference type="Rhea" id="RHEA-COMP:10475"/>
        <dbReference type="ChEBI" id="CHEBI:15378"/>
        <dbReference type="ChEBI" id="CHEBI:57540"/>
        <dbReference type="ChEBI" id="CHEBI:57945"/>
        <dbReference type="ChEBI" id="CHEBI:83099"/>
        <dbReference type="ChEBI" id="CHEBI:83100"/>
        <dbReference type="EC" id="1.8.1.4"/>
    </reaction>
</comment>
<dbReference type="Gene3D" id="3.30.390.30">
    <property type="match status" value="1"/>
</dbReference>
<keyword evidence="2 10" id="KW-0285">Flavoprotein</keyword>
<accession>F4PKM9</accession>
<keyword evidence="8" id="KW-0547">Nucleotide-binding</keyword>
<evidence type="ECO:0000256" key="1">
    <source>
        <dbReference type="ARBA" id="ARBA00007532"/>
    </source>
</evidence>
<dbReference type="InterPro" id="IPR012999">
    <property type="entry name" value="Pyr_OxRdtase_I_AS"/>
</dbReference>
<dbReference type="InterPro" id="IPR006258">
    <property type="entry name" value="Lipoamide_DH"/>
</dbReference>
<dbReference type="InterPro" id="IPR004099">
    <property type="entry name" value="Pyr_nucl-diS_OxRdtase_dimer"/>
</dbReference>
<dbReference type="Pfam" id="PF02852">
    <property type="entry name" value="Pyr_redox_dim"/>
    <property type="match status" value="1"/>
</dbReference>
<dbReference type="RefSeq" id="XP_004362004.1">
    <property type="nucleotide sequence ID" value="XM_004361947.1"/>
</dbReference>
<dbReference type="OMA" id="HMVGDRM"/>
<evidence type="ECO:0000256" key="5">
    <source>
        <dbReference type="ARBA" id="ARBA00023027"/>
    </source>
</evidence>
<evidence type="ECO:0000256" key="7">
    <source>
        <dbReference type="ARBA" id="ARBA00023284"/>
    </source>
</evidence>
<evidence type="ECO:0000313" key="13">
    <source>
        <dbReference type="EMBL" id="EGG24153.1"/>
    </source>
</evidence>
<keyword evidence="3 8" id="KW-0274">FAD</keyword>
<feature type="domain" description="Pyridine nucleotide-disulphide oxidoreductase dimerisation" evidence="11">
    <location>
        <begin position="376"/>
        <end position="470"/>
    </location>
</feature>
<feature type="binding site" evidence="8">
    <location>
        <position position="76"/>
    </location>
    <ligand>
        <name>FAD</name>
        <dbReference type="ChEBI" id="CHEBI:57692"/>
    </ligand>
</feature>
<comment type="cofactor">
    <cofactor evidence="8 10">
        <name>FAD</name>
        <dbReference type="ChEBI" id="CHEBI:57692"/>
    </cofactor>
    <text evidence="8 10">Binds 1 FAD per subunit.</text>
</comment>
<dbReference type="InterPro" id="IPR036188">
    <property type="entry name" value="FAD/NAD-bd_sf"/>
</dbReference>
<comment type="miscellaneous">
    <text evidence="10">The active site is a redox-active disulfide bond.</text>
</comment>
<dbReference type="GO" id="GO:0006103">
    <property type="term" value="P:2-oxoglutarate metabolic process"/>
    <property type="evidence" value="ECO:0007669"/>
    <property type="project" value="TreeGrafter"/>
</dbReference>
<dbReference type="InterPro" id="IPR016156">
    <property type="entry name" value="FAD/NAD-linked_Rdtase_dimer_sf"/>
</dbReference>
<dbReference type="PANTHER" id="PTHR22912:SF151">
    <property type="entry name" value="DIHYDROLIPOYL DEHYDROGENASE, MITOCHONDRIAL"/>
    <property type="match status" value="1"/>
</dbReference>
<dbReference type="KEGG" id="dfa:DFA_06299"/>
<dbReference type="NCBIfam" id="TIGR01350">
    <property type="entry name" value="lipoamide_DH"/>
    <property type="match status" value="1"/>
</dbReference>
<dbReference type="GeneID" id="14876082"/>
<dbReference type="SUPFAM" id="SSF51905">
    <property type="entry name" value="FAD/NAD(P)-binding domain"/>
    <property type="match status" value="1"/>
</dbReference>
<evidence type="ECO:0000313" key="14">
    <source>
        <dbReference type="Proteomes" id="UP000007797"/>
    </source>
</evidence>
<keyword evidence="7 10" id="KW-0676">Redox-active center</keyword>
<organism evidence="13 14">
    <name type="scientific">Cavenderia fasciculata</name>
    <name type="common">Slime mold</name>
    <name type="synonym">Dictyostelium fasciculatum</name>
    <dbReference type="NCBI Taxonomy" id="261658"/>
    <lineage>
        <taxon>Eukaryota</taxon>
        <taxon>Amoebozoa</taxon>
        <taxon>Evosea</taxon>
        <taxon>Eumycetozoa</taxon>
        <taxon>Dictyostelia</taxon>
        <taxon>Acytosteliales</taxon>
        <taxon>Cavenderiaceae</taxon>
        <taxon>Cavenderia</taxon>
    </lineage>
</organism>
<evidence type="ECO:0000256" key="10">
    <source>
        <dbReference type="RuleBase" id="RU003692"/>
    </source>
</evidence>
<feature type="binding site" evidence="8">
    <location>
        <begin position="349"/>
        <end position="352"/>
    </location>
    <ligand>
        <name>FAD</name>
        <dbReference type="ChEBI" id="CHEBI:57692"/>
    </ligand>
</feature>
<dbReference type="PRINTS" id="PR00411">
    <property type="entry name" value="PNDRDTASEI"/>
</dbReference>
<evidence type="ECO:0000256" key="6">
    <source>
        <dbReference type="ARBA" id="ARBA00023157"/>
    </source>
</evidence>
<keyword evidence="4 10" id="KW-0560">Oxidoreductase</keyword>
<evidence type="ECO:0000256" key="4">
    <source>
        <dbReference type="ARBA" id="ARBA00023002"/>
    </source>
</evidence>
<dbReference type="Pfam" id="PF07992">
    <property type="entry name" value="Pyr_redox_2"/>
    <property type="match status" value="1"/>
</dbReference>
<dbReference type="GO" id="GO:0005739">
    <property type="term" value="C:mitochondrion"/>
    <property type="evidence" value="ECO:0007669"/>
    <property type="project" value="TreeGrafter"/>
</dbReference>
<proteinExistence type="inferred from homology"/>
<keyword evidence="6" id="KW-1015">Disulfide bond</keyword>
<dbReference type="PIRSF" id="PIRSF000350">
    <property type="entry name" value="Mercury_reductase_MerA"/>
    <property type="match status" value="1"/>
</dbReference>
<dbReference type="SUPFAM" id="SSF55424">
    <property type="entry name" value="FAD/NAD-linked reductases, dimerisation (C-terminal) domain"/>
    <property type="match status" value="1"/>
</dbReference>
<comment type="similarity">
    <text evidence="1 10">Belongs to the class-I pyridine nucleotide-disulfide oxidoreductase family.</text>
</comment>
<evidence type="ECO:0000259" key="12">
    <source>
        <dbReference type="Pfam" id="PF07992"/>
    </source>
</evidence>
<dbReference type="InterPro" id="IPR050151">
    <property type="entry name" value="Class-I_Pyr_Nuc-Dis_Oxidored"/>
</dbReference>
<dbReference type="PANTHER" id="PTHR22912">
    <property type="entry name" value="DISULFIDE OXIDOREDUCTASE"/>
    <property type="match status" value="1"/>
</dbReference>
<dbReference type="Proteomes" id="UP000007797">
    <property type="component" value="Unassembled WGS sequence"/>
</dbReference>
<protein>
    <recommendedName>
        <fullName evidence="10">Dihydrolipoyl dehydrogenase</fullName>
        <ecNumber evidence="10">1.8.1.4</ecNumber>
    </recommendedName>
</protein>
<reference evidence="14" key="1">
    <citation type="journal article" date="2011" name="Genome Res.">
        <title>Phylogeny-wide analysis of social amoeba genomes highlights ancient origins for complex intercellular communication.</title>
        <authorList>
            <person name="Heidel A.J."/>
            <person name="Lawal H.M."/>
            <person name="Felder M."/>
            <person name="Schilde C."/>
            <person name="Helps N.R."/>
            <person name="Tunggal B."/>
            <person name="Rivero F."/>
            <person name="John U."/>
            <person name="Schleicher M."/>
            <person name="Eichinger L."/>
            <person name="Platzer M."/>
            <person name="Noegel A.A."/>
            <person name="Schaap P."/>
            <person name="Gloeckner G."/>
        </authorList>
    </citation>
    <scope>NUCLEOTIDE SEQUENCE [LARGE SCALE GENOMIC DNA]</scope>
    <source>
        <strain evidence="14">SH3</strain>
    </source>
</reference>
<dbReference type="EC" id="1.8.1.4" evidence="10"/>
<evidence type="ECO:0000259" key="11">
    <source>
        <dbReference type="Pfam" id="PF02852"/>
    </source>
</evidence>
<dbReference type="PRINTS" id="PR00368">
    <property type="entry name" value="FADPNR"/>
</dbReference>
<keyword evidence="14" id="KW-1185">Reference proteome</keyword>
<feature type="binding site" evidence="8">
    <location>
        <begin position="208"/>
        <end position="215"/>
    </location>
    <ligand>
        <name>NAD(+)</name>
        <dbReference type="ChEBI" id="CHEBI:57540"/>
    </ligand>
</feature>
<feature type="binding site" evidence="8">
    <location>
        <position position="343"/>
    </location>
    <ligand>
        <name>FAD</name>
        <dbReference type="ChEBI" id="CHEBI:57692"/>
    </ligand>
</feature>
<feature type="binding site" evidence="8">
    <location>
        <position position="302"/>
    </location>
    <ligand>
        <name>NAD(+)</name>
        <dbReference type="ChEBI" id="CHEBI:57540"/>
    </ligand>
</feature>